<evidence type="ECO:0000256" key="9">
    <source>
        <dbReference type="ARBA" id="ARBA00023136"/>
    </source>
</evidence>
<feature type="transmembrane region" description="Helical" evidence="14">
    <location>
        <begin position="178"/>
        <end position="199"/>
    </location>
</feature>
<dbReference type="Pfam" id="PF02673">
    <property type="entry name" value="BacA"/>
    <property type="match status" value="1"/>
</dbReference>
<evidence type="ECO:0000256" key="14">
    <source>
        <dbReference type="HAMAP-Rule" id="MF_01006"/>
    </source>
</evidence>
<dbReference type="GO" id="GO:0050380">
    <property type="term" value="F:undecaprenyl-diphosphatase activity"/>
    <property type="evidence" value="ECO:0007669"/>
    <property type="project" value="UniProtKB-UniRule"/>
</dbReference>
<feature type="transmembrane region" description="Helical" evidence="14">
    <location>
        <begin position="211"/>
        <end position="233"/>
    </location>
</feature>
<comment type="catalytic activity">
    <reaction evidence="13 14">
        <text>di-trans,octa-cis-undecaprenyl diphosphate + H2O = di-trans,octa-cis-undecaprenyl phosphate + phosphate + H(+)</text>
        <dbReference type="Rhea" id="RHEA:28094"/>
        <dbReference type="ChEBI" id="CHEBI:15377"/>
        <dbReference type="ChEBI" id="CHEBI:15378"/>
        <dbReference type="ChEBI" id="CHEBI:43474"/>
        <dbReference type="ChEBI" id="CHEBI:58405"/>
        <dbReference type="ChEBI" id="CHEBI:60392"/>
        <dbReference type="EC" id="3.6.1.27"/>
    </reaction>
</comment>
<dbReference type="GO" id="GO:0008360">
    <property type="term" value="P:regulation of cell shape"/>
    <property type="evidence" value="ECO:0007669"/>
    <property type="project" value="UniProtKB-KW"/>
</dbReference>
<dbReference type="RefSeq" id="WP_183413470.1">
    <property type="nucleotide sequence ID" value="NZ_JACHYB010000001.1"/>
</dbReference>
<keyword evidence="17" id="KW-1185">Reference proteome</keyword>
<keyword evidence="9 14" id="KW-0472">Membrane</keyword>
<dbReference type="EC" id="3.6.1.27" evidence="3 14"/>
<dbReference type="EMBL" id="JACHYB010000001">
    <property type="protein sequence ID" value="MBB3187742.1"/>
    <property type="molecule type" value="Genomic_DNA"/>
</dbReference>
<name>A0A7W5H3F1_9PORP</name>
<evidence type="ECO:0000256" key="1">
    <source>
        <dbReference type="ARBA" id="ARBA00004651"/>
    </source>
</evidence>
<keyword evidence="14" id="KW-0961">Cell wall biogenesis/degradation</keyword>
<evidence type="ECO:0000256" key="2">
    <source>
        <dbReference type="ARBA" id="ARBA00010621"/>
    </source>
</evidence>
<gene>
    <name evidence="14" type="primary">uppP</name>
    <name evidence="15" type="ORF">FHX64_001905</name>
    <name evidence="16" type="ORF">FHX64_002978</name>
</gene>
<keyword evidence="10 14" id="KW-0046">Antibiotic resistance</keyword>
<proteinExistence type="inferred from homology"/>
<keyword evidence="14" id="KW-0573">Peptidoglycan synthesis</keyword>
<evidence type="ECO:0000313" key="16">
    <source>
        <dbReference type="EMBL" id="MBB3188780.1"/>
    </source>
</evidence>
<evidence type="ECO:0000256" key="8">
    <source>
        <dbReference type="ARBA" id="ARBA00022989"/>
    </source>
</evidence>
<comment type="similarity">
    <text evidence="2 14">Belongs to the UppP family.</text>
</comment>
<dbReference type="AlphaFoldDB" id="A0A7W5H3F1"/>
<keyword evidence="7 14" id="KW-0378">Hydrolase</keyword>
<evidence type="ECO:0000256" key="11">
    <source>
        <dbReference type="ARBA" id="ARBA00032707"/>
    </source>
</evidence>
<organism evidence="16 17">
    <name type="scientific">Microbacter margulisiae</name>
    <dbReference type="NCBI Taxonomy" id="1350067"/>
    <lineage>
        <taxon>Bacteria</taxon>
        <taxon>Pseudomonadati</taxon>
        <taxon>Bacteroidota</taxon>
        <taxon>Bacteroidia</taxon>
        <taxon>Bacteroidales</taxon>
        <taxon>Porphyromonadaceae</taxon>
        <taxon>Microbacter</taxon>
    </lineage>
</organism>
<feature type="transmembrane region" description="Helical" evidence="14">
    <location>
        <begin position="139"/>
        <end position="157"/>
    </location>
</feature>
<dbReference type="GO" id="GO:0009252">
    <property type="term" value="P:peptidoglycan biosynthetic process"/>
    <property type="evidence" value="ECO:0007669"/>
    <property type="project" value="UniProtKB-KW"/>
</dbReference>
<feature type="transmembrane region" description="Helical" evidence="14">
    <location>
        <begin position="44"/>
        <end position="62"/>
    </location>
</feature>
<feature type="transmembrane region" description="Helical" evidence="14">
    <location>
        <begin position="74"/>
        <end position="91"/>
    </location>
</feature>
<evidence type="ECO:0000256" key="13">
    <source>
        <dbReference type="ARBA" id="ARBA00047594"/>
    </source>
</evidence>
<comment type="miscellaneous">
    <text evidence="14">Bacitracin is thought to be involved in the inhibition of peptidoglycan synthesis by sequestering undecaprenyl diphosphate, thereby reducing the pool of lipid carrier available.</text>
</comment>
<dbReference type="GO" id="GO:0046677">
    <property type="term" value="P:response to antibiotic"/>
    <property type="evidence" value="ECO:0007669"/>
    <property type="project" value="UniProtKB-UniRule"/>
</dbReference>
<evidence type="ECO:0000256" key="10">
    <source>
        <dbReference type="ARBA" id="ARBA00023251"/>
    </source>
</evidence>
<evidence type="ECO:0000256" key="5">
    <source>
        <dbReference type="ARBA" id="ARBA00022475"/>
    </source>
</evidence>
<evidence type="ECO:0000256" key="4">
    <source>
        <dbReference type="ARBA" id="ARBA00021581"/>
    </source>
</evidence>
<dbReference type="PANTHER" id="PTHR30622">
    <property type="entry name" value="UNDECAPRENYL-DIPHOSPHATASE"/>
    <property type="match status" value="1"/>
</dbReference>
<evidence type="ECO:0000256" key="6">
    <source>
        <dbReference type="ARBA" id="ARBA00022692"/>
    </source>
</evidence>
<dbReference type="EMBL" id="JACHYB010000002">
    <property type="protein sequence ID" value="MBB3188780.1"/>
    <property type="molecule type" value="Genomic_DNA"/>
</dbReference>
<evidence type="ECO:0000313" key="17">
    <source>
        <dbReference type="Proteomes" id="UP000544222"/>
    </source>
</evidence>
<sequence>MTWLHTLILSVIEGLTEFLPVSSTGHMALAGAFMGIDKNAFTKLFIENIQFGTILSVVVVYWRKFIDFKSWHFYLKLILALIPSAVVGLLLKSYIDNALQTPLMIAFTMFGGGFVLLFVDKWFLNPTIHSEEEIPYKKAWMIGVYQILSVVLPGLSRSASTIIGGMQQKLTRKAAAEFSFFLGVPTLAGAFVVSFWDAYKKTPELLTHHNLMLLAAGNFIGFVVAIFAIKGFIAYLTKHGFKFFGYYRIIFGFIIIVLLLLHVHVDF</sequence>
<accession>A0A7W5H3F1</accession>
<dbReference type="GO" id="GO:0005886">
    <property type="term" value="C:plasma membrane"/>
    <property type="evidence" value="ECO:0007669"/>
    <property type="project" value="UniProtKB-SubCell"/>
</dbReference>
<feature type="transmembrane region" description="Helical" evidence="14">
    <location>
        <begin position="103"/>
        <end position="119"/>
    </location>
</feature>
<keyword evidence="6 14" id="KW-0812">Transmembrane</keyword>
<keyword evidence="14" id="KW-0133">Cell shape</keyword>
<feature type="transmembrane region" description="Helical" evidence="14">
    <location>
        <begin position="245"/>
        <end position="265"/>
    </location>
</feature>
<evidence type="ECO:0000256" key="3">
    <source>
        <dbReference type="ARBA" id="ARBA00012374"/>
    </source>
</evidence>
<protein>
    <recommendedName>
        <fullName evidence="4 14">Undecaprenyl-diphosphatase</fullName>
        <ecNumber evidence="3 14">3.6.1.27</ecNumber>
    </recommendedName>
    <alternativeName>
        <fullName evidence="12 14">Bacitracin resistance protein</fullName>
    </alternativeName>
    <alternativeName>
        <fullName evidence="11 14">Undecaprenyl pyrophosphate phosphatase</fullName>
    </alternativeName>
</protein>
<comment type="caution">
    <text evidence="16">The sequence shown here is derived from an EMBL/GenBank/DDBJ whole genome shotgun (WGS) entry which is preliminary data.</text>
</comment>
<dbReference type="Proteomes" id="UP000544222">
    <property type="component" value="Unassembled WGS sequence"/>
</dbReference>
<dbReference type="HAMAP" id="MF_01006">
    <property type="entry name" value="Undec_diphosphatase"/>
    <property type="match status" value="1"/>
</dbReference>
<keyword evidence="5 14" id="KW-1003">Cell membrane</keyword>
<evidence type="ECO:0000256" key="7">
    <source>
        <dbReference type="ARBA" id="ARBA00022801"/>
    </source>
</evidence>
<dbReference type="PANTHER" id="PTHR30622:SF3">
    <property type="entry name" value="UNDECAPRENYL-DIPHOSPHATASE"/>
    <property type="match status" value="1"/>
</dbReference>
<comment type="subcellular location">
    <subcellularLocation>
        <location evidence="1 14">Cell membrane</location>
        <topology evidence="1 14">Multi-pass membrane protein</topology>
    </subcellularLocation>
</comment>
<comment type="function">
    <text evidence="14">Catalyzes the dephosphorylation of undecaprenyl diphosphate (UPP). Confers resistance to bacitracin.</text>
</comment>
<dbReference type="InterPro" id="IPR003824">
    <property type="entry name" value="UppP"/>
</dbReference>
<keyword evidence="8 14" id="KW-1133">Transmembrane helix</keyword>
<reference evidence="16 17" key="1">
    <citation type="submission" date="2020-08" db="EMBL/GenBank/DDBJ databases">
        <title>Genomic Encyclopedia of Type Strains, Phase IV (KMG-IV): sequencing the most valuable type-strain genomes for metagenomic binning, comparative biology and taxonomic classification.</title>
        <authorList>
            <person name="Goeker M."/>
        </authorList>
    </citation>
    <scope>NUCLEOTIDE SEQUENCE [LARGE SCALE GENOMIC DNA]</scope>
    <source>
        <strain evidence="16 17">DSM 27471</strain>
    </source>
</reference>
<evidence type="ECO:0000256" key="12">
    <source>
        <dbReference type="ARBA" id="ARBA00032932"/>
    </source>
</evidence>
<evidence type="ECO:0000313" key="15">
    <source>
        <dbReference type="EMBL" id="MBB3187742.1"/>
    </source>
</evidence>
<dbReference type="GO" id="GO:0071555">
    <property type="term" value="P:cell wall organization"/>
    <property type="evidence" value="ECO:0007669"/>
    <property type="project" value="UniProtKB-KW"/>
</dbReference>